<dbReference type="GO" id="GO:0009396">
    <property type="term" value="P:folic acid-containing compound biosynthetic process"/>
    <property type="evidence" value="ECO:0007669"/>
    <property type="project" value="TreeGrafter"/>
</dbReference>
<keyword evidence="8" id="KW-1185">Reference proteome</keyword>
<dbReference type="Proteomes" id="UP001202328">
    <property type="component" value="Unassembled WGS sequence"/>
</dbReference>
<evidence type="ECO:0000313" key="8">
    <source>
        <dbReference type="Proteomes" id="UP001202328"/>
    </source>
</evidence>
<reference evidence="7" key="1">
    <citation type="submission" date="2022-04" db="EMBL/GenBank/DDBJ databases">
        <title>A functionally conserved STORR gene fusion in Papaver species that diverged 16.8 million years ago.</title>
        <authorList>
            <person name="Catania T."/>
        </authorList>
    </citation>
    <scope>NUCLEOTIDE SEQUENCE</scope>
    <source>
        <strain evidence="7">S-188037</strain>
    </source>
</reference>
<dbReference type="Pfam" id="PF01812">
    <property type="entry name" value="5-FTHF_cyc-lig"/>
    <property type="match status" value="1"/>
</dbReference>
<sequence>MRTRRQLSLLVLKNSLMNQQARTAATLPAPPTPSSLFFFSSSSRRPTTIQYTRSRSYSSNITMSESGSGSANPDLDSLFRQKRILRTKVKKDLKSMPSSQKSQEDTAIQNLVLESSWFKSSKRLCAYISCTPLREVETSQILEQILSHPPKDQDNHTEIKKKLYVPRVEDKNCHMRMFNISSIHDLIANSMNILEPAPEDSDGNQREDVMQASDPVDLFLLPGLAFDKSGRRLGRGGGYYDTFLLKYQALASERQWKQPLLVALSYSRQILDEGVIPMTPHDVLVDALVTSSGVIPISKTALERM</sequence>
<evidence type="ECO:0000256" key="4">
    <source>
        <dbReference type="ARBA" id="ARBA00036539"/>
    </source>
</evidence>
<keyword evidence="2" id="KW-0547">Nucleotide-binding</keyword>
<protein>
    <recommendedName>
        <fullName evidence="5">5-formyltetrahydrofolate cyclo-ligase</fullName>
        <ecNumber evidence="5">6.3.3.2</ecNumber>
    </recommendedName>
</protein>
<comment type="caution">
    <text evidence="7">The sequence shown here is derived from an EMBL/GenBank/DDBJ whole genome shotgun (WGS) entry which is preliminary data.</text>
</comment>
<dbReference type="Gene3D" id="3.40.50.10420">
    <property type="entry name" value="NagB/RpiA/CoA transferase-like"/>
    <property type="match status" value="1"/>
</dbReference>
<evidence type="ECO:0000256" key="2">
    <source>
        <dbReference type="ARBA" id="ARBA00022741"/>
    </source>
</evidence>
<dbReference type="EC" id="6.3.3.2" evidence="5"/>
<dbReference type="PANTHER" id="PTHR23407:SF1">
    <property type="entry name" value="5-FORMYLTETRAHYDROFOLATE CYCLO-LIGASE"/>
    <property type="match status" value="1"/>
</dbReference>
<evidence type="ECO:0000256" key="6">
    <source>
        <dbReference type="SAM" id="MobiDB-lite"/>
    </source>
</evidence>
<keyword evidence="3" id="KW-0067">ATP-binding</keyword>
<organism evidence="7 8">
    <name type="scientific">Papaver atlanticum</name>
    <dbReference type="NCBI Taxonomy" id="357466"/>
    <lineage>
        <taxon>Eukaryota</taxon>
        <taxon>Viridiplantae</taxon>
        <taxon>Streptophyta</taxon>
        <taxon>Embryophyta</taxon>
        <taxon>Tracheophyta</taxon>
        <taxon>Spermatophyta</taxon>
        <taxon>Magnoliopsida</taxon>
        <taxon>Ranunculales</taxon>
        <taxon>Papaveraceae</taxon>
        <taxon>Papaveroideae</taxon>
        <taxon>Papaver</taxon>
    </lineage>
</organism>
<feature type="region of interest" description="Disordered" evidence="6">
    <location>
        <begin position="49"/>
        <end position="75"/>
    </location>
</feature>
<dbReference type="GO" id="GO:0030272">
    <property type="term" value="F:5-formyltetrahydrofolate cyclo-ligase activity"/>
    <property type="evidence" value="ECO:0007669"/>
    <property type="project" value="UniProtKB-EC"/>
</dbReference>
<dbReference type="AlphaFoldDB" id="A0AAD4SDI8"/>
<dbReference type="PANTHER" id="PTHR23407">
    <property type="entry name" value="ATPASE INHIBITOR/5-FORMYLTETRAHYDROFOLATE CYCLO-LIGASE"/>
    <property type="match status" value="1"/>
</dbReference>
<dbReference type="InterPro" id="IPR002698">
    <property type="entry name" value="FTHF_cligase"/>
</dbReference>
<evidence type="ECO:0000256" key="5">
    <source>
        <dbReference type="ARBA" id="ARBA00038966"/>
    </source>
</evidence>
<evidence type="ECO:0000313" key="7">
    <source>
        <dbReference type="EMBL" id="KAI3901764.1"/>
    </source>
</evidence>
<dbReference type="SUPFAM" id="SSF100950">
    <property type="entry name" value="NagB/RpiA/CoA transferase-like"/>
    <property type="match status" value="1"/>
</dbReference>
<dbReference type="GO" id="GO:0005739">
    <property type="term" value="C:mitochondrion"/>
    <property type="evidence" value="ECO:0007669"/>
    <property type="project" value="TreeGrafter"/>
</dbReference>
<dbReference type="InterPro" id="IPR037171">
    <property type="entry name" value="NagB/RpiA_transferase-like"/>
</dbReference>
<proteinExistence type="inferred from homology"/>
<evidence type="ECO:0000256" key="1">
    <source>
        <dbReference type="ARBA" id="ARBA00010638"/>
    </source>
</evidence>
<accession>A0AAD4SDI8</accession>
<gene>
    <name evidence="7" type="ORF">MKW98_013879</name>
</gene>
<dbReference type="EMBL" id="JAJJMB010011506">
    <property type="protein sequence ID" value="KAI3901764.1"/>
    <property type="molecule type" value="Genomic_DNA"/>
</dbReference>
<comment type="catalytic activity">
    <reaction evidence="4">
        <text>(6S)-5-formyl-5,6,7,8-tetrahydrofolate + ATP = (6R)-5,10-methenyltetrahydrofolate + ADP + phosphate</text>
        <dbReference type="Rhea" id="RHEA:10488"/>
        <dbReference type="ChEBI" id="CHEBI:30616"/>
        <dbReference type="ChEBI" id="CHEBI:43474"/>
        <dbReference type="ChEBI" id="CHEBI:57455"/>
        <dbReference type="ChEBI" id="CHEBI:57457"/>
        <dbReference type="ChEBI" id="CHEBI:456216"/>
        <dbReference type="EC" id="6.3.3.2"/>
    </reaction>
</comment>
<dbReference type="GO" id="GO:0035999">
    <property type="term" value="P:tetrahydrofolate interconversion"/>
    <property type="evidence" value="ECO:0007669"/>
    <property type="project" value="TreeGrafter"/>
</dbReference>
<feature type="compositionally biased region" description="Polar residues" evidence="6">
    <location>
        <begin position="49"/>
        <end position="71"/>
    </location>
</feature>
<name>A0AAD4SDI8_9MAGN</name>
<evidence type="ECO:0000256" key="3">
    <source>
        <dbReference type="ARBA" id="ARBA00022840"/>
    </source>
</evidence>
<dbReference type="GO" id="GO:0005524">
    <property type="term" value="F:ATP binding"/>
    <property type="evidence" value="ECO:0007669"/>
    <property type="project" value="UniProtKB-KW"/>
</dbReference>
<comment type="similarity">
    <text evidence="1">Belongs to the 5-formyltetrahydrofolate cyclo-ligase family.</text>
</comment>
<dbReference type="FunFam" id="3.40.50.10420:FF:000003">
    <property type="entry name" value="5-formyltetrahydrofolate cyclo-ligase"/>
    <property type="match status" value="1"/>
</dbReference>
<dbReference type="InterPro" id="IPR024185">
    <property type="entry name" value="FTHF_cligase-like_sf"/>
</dbReference>
<dbReference type="NCBIfam" id="TIGR02727">
    <property type="entry name" value="MTHFS_bact"/>
    <property type="match status" value="1"/>
</dbReference>